<protein>
    <submittedName>
        <fullName evidence="1">RE10683p</fullName>
    </submittedName>
</protein>
<proteinExistence type="evidence at transcript level"/>
<evidence type="ECO:0000313" key="1">
    <source>
        <dbReference type="EMBL" id="ADN97225.1"/>
    </source>
</evidence>
<reference evidence="1" key="1">
    <citation type="submission" date="2010-10" db="EMBL/GenBank/DDBJ databases">
        <authorList>
            <person name="Carlson J."/>
            <person name="Booth B."/>
            <person name="Frise E."/>
            <person name="Park S."/>
            <person name="Wan K."/>
            <person name="Yu C."/>
            <person name="Celniker S."/>
        </authorList>
    </citation>
    <scope>NUCLEOTIDE SEQUENCE</scope>
    <source>
        <strain evidence="1">Berkeley</strain>
    </source>
</reference>
<sequence>MFTFKQHKKRKQTKKNQLKFVCKKRIKLSISETKEKRMPKMSTESCLYIYTKIEALYLPGAAESEYHVLGIIIWSEV</sequence>
<organism evidence="1">
    <name type="scientific">Drosophila melanogaster</name>
    <name type="common">Fruit fly</name>
    <dbReference type="NCBI Taxonomy" id="7227"/>
    <lineage>
        <taxon>Eukaryota</taxon>
        <taxon>Metazoa</taxon>
        <taxon>Ecdysozoa</taxon>
        <taxon>Arthropoda</taxon>
        <taxon>Hexapoda</taxon>
        <taxon>Insecta</taxon>
        <taxon>Pterygota</taxon>
        <taxon>Neoptera</taxon>
        <taxon>Endopterygota</taxon>
        <taxon>Diptera</taxon>
        <taxon>Brachycera</taxon>
        <taxon>Muscomorpha</taxon>
        <taxon>Ephydroidea</taxon>
        <taxon>Drosophilidae</taxon>
        <taxon>Drosophila</taxon>
        <taxon>Sophophora</taxon>
    </lineage>
</organism>
<accession>E1NZD3</accession>
<dbReference type="AlphaFoldDB" id="E1NZD3"/>
<name>E1NZD3_DROME</name>
<dbReference type="EMBL" id="BT125682">
    <property type="protein sequence ID" value="ADN97225.1"/>
    <property type="molecule type" value="mRNA"/>
</dbReference>